<dbReference type="InterPro" id="IPR050267">
    <property type="entry name" value="Anti-sigma-factor_SerPK"/>
</dbReference>
<dbReference type="Gene3D" id="3.30.565.10">
    <property type="entry name" value="Histidine kinase-like ATPase, C-terminal domain"/>
    <property type="match status" value="1"/>
</dbReference>
<dbReference type="OrthoDB" id="3871793at2"/>
<gene>
    <name evidence="3" type="ORF">EDD29_8492</name>
</gene>
<dbReference type="AlphaFoldDB" id="A0A3N1DB52"/>
<dbReference type="SUPFAM" id="SSF55874">
    <property type="entry name" value="ATPase domain of HSP90 chaperone/DNA topoisomerase II/histidine kinase"/>
    <property type="match status" value="1"/>
</dbReference>
<sequence length="148" mass="15520">MAAQVSSVRFPGRADQVRRARNFVGSALGLEHAGREDAILLVSETVTNAVAHTGSGEPGGFVTVTVSRTDSWARVVVADAGAQTVPCFCRVGVESTAGRGSELLDACASRWGITRDPHGTRVWFDVGVAPEDAAHRRESATGVLSPAY</sequence>
<dbReference type="CDD" id="cd16936">
    <property type="entry name" value="HATPase_RsbW-like"/>
    <property type="match status" value="1"/>
</dbReference>
<proteinExistence type="predicted"/>
<evidence type="ECO:0000313" key="4">
    <source>
        <dbReference type="Proteomes" id="UP000272400"/>
    </source>
</evidence>
<keyword evidence="1" id="KW-0723">Serine/threonine-protein kinase</keyword>
<keyword evidence="3" id="KW-0418">Kinase</keyword>
<evidence type="ECO:0000313" key="3">
    <source>
        <dbReference type="EMBL" id="ROO90754.1"/>
    </source>
</evidence>
<dbReference type="Proteomes" id="UP000272400">
    <property type="component" value="Unassembled WGS sequence"/>
</dbReference>
<accession>A0A3N1DB52</accession>
<feature type="domain" description="Histidine kinase/HSP90-like ATPase" evidence="2">
    <location>
        <begin position="10"/>
        <end position="124"/>
    </location>
</feature>
<dbReference type="InterPro" id="IPR003594">
    <property type="entry name" value="HATPase_dom"/>
</dbReference>
<keyword evidence="4" id="KW-1185">Reference proteome</keyword>
<reference evidence="3 4" key="1">
    <citation type="submission" date="2018-11" db="EMBL/GenBank/DDBJ databases">
        <title>Sequencing the genomes of 1000 actinobacteria strains.</title>
        <authorList>
            <person name="Klenk H.-P."/>
        </authorList>
    </citation>
    <scope>NUCLEOTIDE SEQUENCE [LARGE SCALE GENOMIC DNA]</scope>
    <source>
        <strain evidence="3 4">DSM 44254</strain>
    </source>
</reference>
<dbReference type="Pfam" id="PF13581">
    <property type="entry name" value="HATPase_c_2"/>
    <property type="match status" value="1"/>
</dbReference>
<organism evidence="3 4">
    <name type="scientific">Actinocorallia herbida</name>
    <dbReference type="NCBI Taxonomy" id="58109"/>
    <lineage>
        <taxon>Bacteria</taxon>
        <taxon>Bacillati</taxon>
        <taxon>Actinomycetota</taxon>
        <taxon>Actinomycetes</taxon>
        <taxon>Streptosporangiales</taxon>
        <taxon>Thermomonosporaceae</taxon>
        <taxon>Actinocorallia</taxon>
    </lineage>
</organism>
<dbReference type="InterPro" id="IPR036890">
    <property type="entry name" value="HATPase_C_sf"/>
</dbReference>
<protein>
    <submittedName>
        <fullName evidence="3">Histidine kinase-like protein</fullName>
    </submittedName>
</protein>
<comment type="caution">
    <text evidence="3">The sequence shown here is derived from an EMBL/GenBank/DDBJ whole genome shotgun (WGS) entry which is preliminary data.</text>
</comment>
<name>A0A3N1DB52_9ACTN</name>
<evidence type="ECO:0000259" key="2">
    <source>
        <dbReference type="Pfam" id="PF13581"/>
    </source>
</evidence>
<evidence type="ECO:0000256" key="1">
    <source>
        <dbReference type="ARBA" id="ARBA00022527"/>
    </source>
</evidence>
<dbReference type="PANTHER" id="PTHR35526">
    <property type="entry name" value="ANTI-SIGMA-F FACTOR RSBW-RELATED"/>
    <property type="match status" value="1"/>
</dbReference>
<dbReference type="EMBL" id="RJKE01000001">
    <property type="protein sequence ID" value="ROO90754.1"/>
    <property type="molecule type" value="Genomic_DNA"/>
</dbReference>
<keyword evidence="3" id="KW-0808">Transferase</keyword>
<dbReference type="GO" id="GO:0004674">
    <property type="term" value="F:protein serine/threonine kinase activity"/>
    <property type="evidence" value="ECO:0007669"/>
    <property type="project" value="UniProtKB-KW"/>
</dbReference>
<dbReference type="RefSeq" id="WP_123669669.1">
    <property type="nucleotide sequence ID" value="NZ_RJKE01000001.1"/>
</dbReference>
<dbReference type="PANTHER" id="PTHR35526:SF3">
    <property type="entry name" value="ANTI-SIGMA-F FACTOR RSBW"/>
    <property type="match status" value="1"/>
</dbReference>